<comment type="caution">
    <text evidence="1">The sequence shown here is derived from an EMBL/GenBank/DDBJ whole genome shotgun (WGS) entry which is preliminary data.</text>
</comment>
<dbReference type="Proteomes" id="UP000023435">
    <property type="component" value="Unassembled WGS sequence"/>
</dbReference>
<protein>
    <submittedName>
        <fullName evidence="1">Uncharacterized protein</fullName>
    </submittedName>
</protein>
<dbReference type="EMBL" id="JAJA02000001">
    <property type="protein sequence ID" value="KWS03574.1"/>
    <property type="molecule type" value="Genomic_DNA"/>
</dbReference>
<dbReference type="AlphaFoldDB" id="A0A108U6R4"/>
<proteinExistence type="predicted"/>
<gene>
    <name evidence="1" type="ORF">AZ78_1122</name>
</gene>
<organism evidence="1 2">
    <name type="scientific">Lysobacter capsici AZ78</name>
    <dbReference type="NCBI Taxonomy" id="1444315"/>
    <lineage>
        <taxon>Bacteria</taxon>
        <taxon>Pseudomonadati</taxon>
        <taxon>Pseudomonadota</taxon>
        <taxon>Gammaproteobacteria</taxon>
        <taxon>Lysobacterales</taxon>
        <taxon>Lysobacteraceae</taxon>
        <taxon>Lysobacter</taxon>
    </lineage>
</organism>
<accession>A0A108U6R4</accession>
<sequence>MRNLYRFAALRACADSAPVSSETASARFFAMLAVTHHANTIRSPGTLDALAAELADGRYWLAQKLIVAKGRTRRFAGAFAIARKPELIEFLADAIDRGDLREMLIAAEWTDGEPNLVVHVGEDGSFAIHTLASAYIDP</sequence>
<reference evidence="1 2" key="1">
    <citation type="journal article" date="2014" name="Genome Announc.">
        <title>Draft Genome Sequence of Lysobacter capsici AZ78, a Bacterium Antagonistic to Plant-Pathogenic Oomycetes.</title>
        <authorList>
            <person name="Puopolo G."/>
            <person name="Sonego P."/>
            <person name="Engelen K."/>
            <person name="Pertot I."/>
        </authorList>
    </citation>
    <scope>NUCLEOTIDE SEQUENCE [LARGE SCALE GENOMIC DNA]</scope>
    <source>
        <strain evidence="1 2">AZ78</strain>
    </source>
</reference>
<name>A0A108U6R4_9GAMM</name>
<evidence type="ECO:0000313" key="2">
    <source>
        <dbReference type="Proteomes" id="UP000023435"/>
    </source>
</evidence>
<evidence type="ECO:0000313" key="1">
    <source>
        <dbReference type="EMBL" id="KWS03574.1"/>
    </source>
</evidence>
<keyword evidence="2" id="KW-1185">Reference proteome</keyword>